<reference evidence="1" key="1">
    <citation type="submission" date="2014-11" db="EMBL/GenBank/DDBJ databases">
        <authorList>
            <person name="Amaro Gonzalez C."/>
        </authorList>
    </citation>
    <scope>NUCLEOTIDE SEQUENCE</scope>
</reference>
<proteinExistence type="predicted"/>
<accession>A0A0E9VJH7</accession>
<sequence>MRYKPDLCGLNRIYRQVGAL</sequence>
<organism evidence="1">
    <name type="scientific">Anguilla anguilla</name>
    <name type="common">European freshwater eel</name>
    <name type="synonym">Muraena anguilla</name>
    <dbReference type="NCBI Taxonomy" id="7936"/>
    <lineage>
        <taxon>Eukaryota</taxon>
        <taxon>Metazoa</taxon>
        <taxon>Chordata</taxon>
        <taxon>Craniata</taxon>
        <taxon>Vertebrata</taxon>
        <taxon>Euteleostomi</taxon>
        <taxon>Actinopterygii</taxon>
        <taxon>Neopterygii</taxon>
        <taxon>Teleostei</taxon>
        <taxon>Anguilliformes</taxon>
        <taxon>Anguillidae</taxon>
        <taxon>Anguilla</taxon>
    </lineage>
</organism>
<name>A0A0E9VJH7_ANGAN</name>
<protein>
    <submittedName>
        <fullName evidence="1">Uncharacterized protein</fullName>
    </submittedName>
</protein>
<evidence type="ECO:0000313" key="1">
    <source>
        <dbReference type="EMBL" id="JAH77585.1"/>
    </source>
</evidence>
<dbReference type="AlphaFoldDB" id="A0A0E9VJH7"/>
<reference evidence="1" key="2">
    <citation type="journal article" date="2015" name="Fish Shellfish Immunol.">
        <title>Early steps in the European eel (Anguilla anguilla)-Vibrio vulnificus interaction in the gills: Role of the RtxA13 toxin.</title>
        <authorList>
            <person name="Callol A."/>
            <person name="Pajuelo D."/>
            <person name="Ebbesson L."/>
            <person name="Teles M."/>
            <person name="MacKenzie S."/>
            <person name="Amaro C."/>
        </authorList>
    </citation>
    <scope>NUCLEOTIDE SEQUENCE</scope>
</reference>
<dbReference type="EMBL" id="GBXM01030992">
    <property type="protein sequence ID" value="JAH77585.1"/>
    <property type="molecule type" value="Transcribed_RNA"/>
</dbReference>